<organism evidence="3">
    <name type="scientific">Oryza sativa subsp. japonica</name>
    <name type="common">Rice</name>
    <dbReference type="NCBI Taxonomy" id="39947"/>
    <lineage>
        <taxon>Eukaryota</taxon>
        <taxon>Viridiplantae</taxon>
        <taxon>Streptophyta</taxon>
        <taxon>Embryophyta</taxon>
        <taxon>Tracheophyta</taxon>
        <taxon>Spermatophyta</taxon>
        <taxon>Magnoliopsida</taxon>
        <taxon>Liliopsida</taxon>
        <taxon>Poales</taxon>
        <taxon>Poaceae</taxon>
        <taxon>BOP clade</taxon>
        <taxon>Oryzoideae</taxon>
        <taxon>Oryzeae</taxon>
        <taxon>Oryzinae</taxon>
        <taxon>Oryza</taxon>
        <taxon>Oryza sativa</taxon>
    </lineage>
</organism>
<name>Q5NBA2_ORYSJ</name>
<sequence>MRSSDFQTAAVGIGFALSCGVLLVVMSLVLPLPRLHGVRHCQSKHIWYIYEIYGTVMLV</sequence>
<keyword evidence="1" id="KW-0472">Membrane</keyword>
<proteinExistence type="predicted"/>
<dbReference type="Proteomes" id="UP000000763">
    <property type="component" value="Chromosome 1"/>
</dbReference>
<dbReference type="AlphaFoldDB" id="Q5NBA2"/>
<evidence type="ECO:0000256" key="1">
    <source>
        <dbReference type="SAM" id="Phobius"/>
    </source>
</evidence>
<protein>
    <submittedName>
        <fullName evidence="3">Uncharacterized protein</fullName>
    </submittedName>
</protein>
<reference evidence="4" key="2">
    <citation type="journal article" date="2005" name="Nature">
        <title>The map-based sequence of the rice genome.</title>
        <authorList>
            <consortium name="International rice genome sequencing project (IRGSP)"/>
            <person name="Matsumoto T."/>
            <person name="Wu J."/>
            <person name="Kanamori H."/>
            <person name="Katayose Y."/>
            <person name="Fujisawa M."/>
            <person name="Namiki N."/>
            <person name="Mizuno H."/>
            <person name="Yamamoto K."/>
            <person name="Antonio B.A."/>
            <person name="Baba T."/>
            <person name="Sakata K."/>
            <person name="Nagamura Y."/>
            <person name="Aoki H."/>
            <person name="Arikawa K."/>
            <person name="Arita K."/>
            <person name="Bito T."/>
            <person name="Chiden Y."/>
            <person name="Fujitsuka N."/>
            <person name="Fukunaka R."/>
            <person name="Hamada M."/>
            <person name="Harada C."/>
            <person name="Hayashi A."/>
            <person name="Hijishita S."/>
            <person name="Honda M."/>
            <person name="Hosokawa S."/>
            <person name="Ichikawa Y."/>
            <person name="Idonuma A."/>
            <person name="Iijima M."/>
            <person name="Ikeda M."/>
            <person name="Ikeno M."/>
            <person name="Ito K."/>
            <person name="Ito S."/>
            <person name="Ito T."/>
            <person name="Ito Y."/>
            <person name="Ito Y."/>
            <person name="Iwabuchi A."/>
            <person name="Kamiya K."/>
            <person name="Karasawa W."/>
            <person name="Kurita K."/>
            <person name="Katagiri S."/>
            <person name="Kikuta A."/>
            <person name="Kobayashi H."/>
            <person name="Kobayashi N."/>
            <person name="Machita K."/>
            <person name="Maehara T."/>
            <person name="Masukawa M."/>
            <person name="Mizubayashi T."/>
            <person name="Mukai Y."/>
            <person name="Nagasaki H."/>
            <person name="Nagata Y."/>
            <person name="Naito S."/>
            <person name="Nakashima M."/>
            <person name="Nakama Y."/>
            <person name="Nakamichi Y."/>
            <person name="Nakamura M."/>
            <person name="Meguro A."/>
            <person name="Negishi M."/>
            <person name="Ohta I."/>
            <person name="Ohta T."/>
            <person name="Okamoto M."/>
            <person name="Ono N."/>
            <person name="Saji S."/>
            <person name="Sakaguchi M."/>
            <person name="Sakai K."/>
            <person name="Shibata M."/>
            <person name="Shimokawa T."/>
            <person name="Song J."/>
            <person name="Takazaki Y."/>
            <person name="Terasawa K."/>
            <person name="Tsugane M."/>
            <person name="Tsuji K."/>
            <person name="Ueda S."/>
            <person name="Waki K."/>
            <person name="Yamagata H."/>
            <person name="Yamamoto M."/>
            <person name="Yamamoto S."/>
            <person name="Yamane H."/>
            <person name="Yoshiki S."/>
            <person name="Yoshihara R."/>
            <person name="Yukawa K."/>
            <person name="Zhong H."/>
            <person name="Yano M."/>
            <person name="Yuan Q."/>
            <person name="Ouyang S."/>
            <person name="Liu J."/>
            <person name="Jones K.M."/>
            <person name="Gansberger K."/>
            <person name="Moffat K."/>
            <person name="Hill J."/>
            <person name="Bera J."/>
            <person name="Fadrosh D."/>
            <person name="Jin S."/>
            <person name="Johri S."/>
            <person name="Kim M."/>
            <person name="Overton L."/>
            <person name="Reardon M."/>
            <person name="Tsitrin T."/>
            <person name="Vuong H."/>
            <person name="Weaver B."/>
            <person name="Ciecko A."/>
            <person name="Tallon L."/>
            <person name="Jackson J."/>
            <person name="Pai G."/>
            <person name="Aken S.V."/>
            <person name="Utterback T."/>
            <person name="Reidmuller S."/>
            <person name="Feldblyum T."/>
            <person name="Hsiao J."/>
            <person name="Zismann V."/>
            <person name="Iobst S."/>
            <person name="de Vazeille A.R."/>
            <person name="Buell C.R."/>
            <person name="Ying K."/>
            <person name="Li Y."/>
            <person name="Lu T."/>
            <person name="Huang Y."/>
            <person name="Zhao Q."/>
            <person name="Feng Q."/>
            <person name="Zhang L."/>
            <person name="Zhu J."/>
            <person name="Weng Q."/>
            <person name="Mu J."/>
            <person name="Lu Y."/>
            <person name="Fan D."/>
            <person name="Liu Y."/>
            <person name="Guan J."/>
            <person name="Zhang Y."/>
            <person name="Yu S."/>
            <person name="Liu X."/>
            <person name="Zhang Y."/>
            <person name="Hong G."/>
            <person name="Han B."/>
            <person name="Choisne N."/>
            <person name="Demange N."/>
            <person name="Orjeda G."/>
            <person name="Samain S."/>
            <person name="Cattolico L."/>
            <person name="Pelletier E."/>
            <person name="Couloux A."/>
            <person name="Segurens B."/>
            <person name="Wincker P."/>
            <person name="D'Hont A."/>
            <person name="Scarpelli C."/>
            <person name="Weissenbach J."/>
            <person name="Salanoubat M."/>
            <person name="Quetier F."/>
            <person name="Yu Y."/>
            <person name="Kim H.R."/>
            <person name="Rambo T."/>
            <person name="Currie J."/>
            <person name="Collura K."/>
            <person name="Luo M."/>
            <person name="Yang T."/>
            <person name="Ammiraju J.S.S."/>
            <person name="Engler F."/>
            <person name="Soderlund C."/>
            <person name="Wing R.A."/>
            <person name="Palmer L.E."/>
            <person name="de la Bastide M."/>
            <person name="Spiegel L."/>
            <person name="Nascimento L."/>
            <person name="Zutavern T."/>
            <person name="O'Shaughnessy A."/>
            <person name="Dike S."/>
            <person name="Dedhia N."/>
            <person name="Preston R."/>
            <person name="Balija V."/>
            <person name="McCombie W.R."/>
            <person name="Chow T."/>
            <person name="Chen H."/>
            <person name="Chung M."/>
            <person name="Chen C."/>
            <person name="Shaw J."/>
            <person name="Wu H."/>
            <person name="Hsiao K."/>
            <person name="Chao Y."/>
            <person name="Chu M."/>
            <person name="Cheng C."/>
            <person name="Hour A."/>
            <person name="Lee P."/>
            <person name="Lin S."/>
            <person name="Lin Y."/>
            <person name="Liou J."/>
            <person name="Liu S."/>
            <person name="Hsing Y."/>
            <person name="Raghuvanshi S."/>
            <person name="Mohanty A."/>
            <person name="Bharti A.K."/>
            <person name="Gaur A."/>
            <person name="Gupta V."/>
            <person name="Kumar D."/>
            <person name="Ravi V."/>
            <person name="Vij S."/>
            <person name="Kapur A."/>
            <person name="Khurana P."/>
            <person name="Khurana P."/>
            <person name="Khurana J.P."/>
            <person name="Tyagi A.K."/>
            <person name="Gaikwad K."/>
            <person name="Singh A."/>
            <person name="Dalal V."/>
            <person name="Srivastava S."/>
            <person name="Dixit A."/>
            <person name="Pal A.K."/>
            <person name="Ghazi I.A."/>
            <person name="Yadav M."/>
            <person name="Pandit A."/>
            <person name="Bhargava A."/>
            <person name="Sureshbabu K."/>
            <person name="Batra K."/>
            <person name="Sharma T.R."/>
            <person name="Mohapatra T."/>
            <person name="Singh N.K."/>
            <person name="Messing J."/>
            <person name="Nelson A.B."/>
            <person name="Fuks G."/>
            <person name="Kavchok S."/>
            <person name="Keizer G."/>
            <person name="Linton E."/>
            <person name="Llaca V."/>
            <person name="Song R."/>
            <person name="Tanyolac B."/>
            <person name="Young S."/>
            <person name="Ho-Il K."/>
            <person name="Hahn J.H."/>
            <person name="Sangsakoo G."/>
            <person name="Vanavichit A."/>
            <person name="de Mattos Luiz.A.T."/>
            <person name="Zimmer P.D."/>
            <person name="Malone G."/>
            <person name="Dellagostin O."/>
            <person name="de Oliveira A.C."/>
            <person name="Bevan M."/>
            <person name="Bancroft I."/>
            <person name="Minx P."/>
            <person name="Cordum H."/>
            <person name="Wilson R."/>
            <person name="Cheng Z."/>
            <person name="Jin W."/>
            <person name="Jiang J."/>
            <person name="Leong S.A."/>
            <person name="Iwama H."/>
            <person name="Gojobori T."/>
            <person name="Itoh T."/>
            <person name="Niimura Y."/>
            <person name="Fujii Y."/>
            <person name="Habara T."/>
            <person name="Sakai H."/>
            <person name="Sato Y."/>
            <person name="Wilson G."/>
            <person name="Kumar K."/>
            <person name="McCouch S."/>
            <person name="Juretic N."/>
            <person name="Hoen D."/>
            <person name="Wright S."/>
            <person name="Bruskiewich R."/>
            <person name="Bureau T."/>
            <person name="Miyao A."/>
            <person name="Hirochika H."/>
            <person name="Nishikawa T."/>
            <person name="Kadowaki K."/>
            <person name="Sugiura M."/>
            <person name="Burr B."/>
            <person name="Sasaki T."/>
        </authorList>
    </citation>
    <scope>NUCLEOTIDE SEQUENCE [LARGE SCALE GENOMIC DNA]</scope>
    <source>
        <strain evidence="4">cv. Nipponbare</strain>
    </source>
</reference>
<reference evidence="3" key="1">
    <citation type="journal article" date="2002" name="Nature">
        <title>The genome sequence and structure of rice chromosome 1.</title>
        <authorList>
            <person name="Sasaki T."/>
            <person name="Matsumoto T."/>
            <person name="Yamamoto K."/>
            <person name="Sakata K."/>
            <person name="Baba T."/>
            <person name="Katayose Y."/>
            <person name="Wu J."/>
            <person name="Niimura Y."/>
            <person name="Cheng Z."/>
            <person name="Nagamura Y."/>
            <person name="Antonio B.A."/>
            <person name="Kanamori H."/>
            <person name="Hosokawa S."/>
            <person name="Masukawa M."/>
            <person name="Arikawa K."/>
            <person name="Chiden Y."/>
            <person name="Hayashi M."/>
            <person name="Okamoto M."/>
            <person name="Ando T."/>
            <person name="Aoki H."/>
            <person name="Arita K."/>
            <person name="Hamada M."/>
            <person name="Harada C."/>
            <person name="Hijishita S."/>
            <person name="Honda M."/>
            <person name="Ichikawa Y."/>
            <person name="Idonuma A."/>
            <person name="Iijima M."/>
            <person name="Ikeda M."/>
            <person name="Ikeno M."/>
            <person name="Itoh S."/>
            <person name="Itoh T."/>
            <person name="Itoh Y."/>
            <person name="Itoh Y."/>
            <person name="Iwabuchi A."/>
            <person name="Kamiya K."/>
            <person name="Karasawa W."/>
            <person name="Katagiri S."/>
            <person name="Kikuta A."/>
            <person name="Kobayashi N."/>
            <person name="Kono I."/>
            <person name="Machita K."/>
            <person name="Maehara T."/>
            <person name="Mizuno H."/>
            <person name="Mizubayashi T."/>
            <person name="Mukai Y."/>
            <person name="Nagasaki H."/>
            <person name="Nakashima M."/>
            <person name="Nakama Y."/>
            <person name="Nakamichi Y."/>
            <person name="Nakamura M."/>
            <person name="Namiki N."/>
            <person name="Negishi M."/>
            <person name="Ohta I."/>
            <person name="Ono N."/>
            <person name="Saji S."/>
            <person name="Sakai K."/>
            <person name="Shibata M."/>
            <person name="Shimokawa T."/>
            <person name="Shomura A."/>
            <person name="Song J."/>
            <person name="Takazaki Y."/>
            <person name="Terasawa K."/>
            <person name="Tsuji K."/>
            <person name="Waki K."/>
            <person name="Yamagata H."/>
            <person name="Yamane H."/>
            <person name="Yoshiki S."/>
            <person name="Yoshihara R."/>
            <person name="Yukawa K."/>
            <person name="Zhong H."/>
            <person name="Iwama H."/>
            <person name="Endo T."/>
            <person name="Ito H."/>
            <person name="Hahn J.H."/>
            <person name="Kim H.I."/>
            <person name="Eun M.Y."/>
            <person name="Yano M."/>
            <person name="Jiang J."/>
            <person name="Gojobori T."/>
        </authorList>
    </citation>
    <scope>NUCLEOTIDE SEQUENCE</scope>
</reference>
<dbReference type="EMBL" id="AP001080">
    <property type="protein sequence ID" value="BAD81180.1"/>
    <property type="molecule type" value="Genomic_DNA"/>
</dbReference>
<evidence type="ECO:0000313" key="4">
    <source>
        <dbReference type="Proteomes" id="UP000000763"/>
    </source>
</evidence>
<feature type="transmembrane region" description="Helical" evidence="1">
    <location>
        <begin position="6"/>
        <end position="30"/>
    </location>
</feature>
<dbReference type="EMBL" id="AP001383">
    <property type="protein sequence ID" value="BAD81254.1"/>
    <property type="molecule type" value="Genomic_DNA"/>
</dbReference>
<accession>Q5NBA2</accession>
<dbReference type="Proteomes" id="UP000817658">
    <property type="component" value="Chromosome 1"/>
</dbReference>
<keyword evidence="1" id="KW-0812">Transmembrane</keyword>
<dbReference type="PROSITE" id="PS51257">
    <property type="entry name" value="PROKAR_LIPOPROTEIN"/>
    <property type="match status" value="1"/>
</dbReference>
<evidence type="ECO:0000313" key="3">
    <source>
        <dbReference type="EMBL" id="BAD81254.1"/>
    </source>
</evidence>
<gene>
    <name evidence="3" type="ORF">P0453A06.21</name>
    <name evidence="2" type="ORF">P0499C11.3</name>
</gene>
<reference evidence="4" key="3">
    <citation type="journal article" date="2008" name="Nucleic Acids Res.">
        <title>The rice annotation project database (RAP-DB): 2008 update.</title>
        <authorList>
            <consortium name="The rice annotation project (RAP)"/>
        </authorList>
    </citation>
    <scope>GENOME REANNOTATION</scope>
    <source>
        <strain evidence="4">cv. Nipponbare</strain>
    </source>
</reference>
<evidence type="ECO:0000313" key="2">
    <source>
        <dbReference type="EMBL" id="BAD81180.1"/>
    </source>
</evidence>
<keyword evidence="1" id="KW-1133">Transmembrane helix</keyword>